<reference evidence="3" key="1">
    <citation type="journal article" date="2020" name="Nat. Commun.">
        <title>Genome assembly of wild tea tree DASZ reveals pedigree and selection history of tea varieties.</title>
        <authorList>
            <person name="Zhang W."/>
            <person name="Zhang Y."/>
            <person name="Qiu H."/>
            <person name="Guo Y."/>
            <person name="Wan H."/>
            <person name="Zhang X."/>
            <person name="Scossa F."/>
            <person name="Alseekh S."/>
            <person name="Zhang Q."/>
            <person name="Wang P."/>
            <person name="Xu L."/>
            <person name="Schmidt M.H."/>
            <person name="Jia X."/>
            <person name="Li D."/>
            <person name="Zhu A."/>
            <person name="Guo F."/>
            <person name="Chen W."/>
            <person name="Ni D."/>
            <person name="Usadel B."/>
            <person name="Fernie A.R."/>
            <person name="Wen W."/>
        </authorList>
    </citation>
    <scope>NUCLEOTIDE SEQUENCE [LARGE SCALE GENOMIC DNA]</scope>
    <source>
        <strain evidence="3">cv. G240</strain>
    </source>
</reference>
<keyword evidence="1" id="KW-0812">Transmembrane</keyword>
<keyword evidence="1" id="KW-0472">Membrane</keyword>
<dbReference type="EMBL" id="JACBKZ010000014">
    <property type="protein sequence ID" value="KAF5933468.1"/>
    <property type="molecule type" value="Genomic_DNA"/>
</dbReference>
<evidence type="ECO:0000313" key="3">
    <source>
        <dbReference type="Proteomes" id="UP000593564"/>
    </source>
</evidence>
<accession>A0A7J7G112</accession>
<name>A0A7J7G112_CAMSI</name>
<proteinExistence type="predicted"/>
<organism evidence="2 3">
    <name type="scientific">Camellia sinensis</name>
    <name type="common">Tea plant</name>
    <name type="synonym">Thea sinensis</name>
    <dbReference type="NCBI Taxonomy" id="4442"/>
    <lineage>
        <taxon>Eukaryota</taxon>
        <taxon>Viridiplantae</taxon>
        <taxon>Streptophyta</taxon>
        <taxon>Embryophyta</taxon>
        <taxon>Tracheophyta</taxon>
        <taxon>Spermatophyta</taxon>
        <taxon>Magnoliopsida</taxon>
        <taxon>eudicotyledons</taxon>
        <taxon>Gunneridae</taxon>
        <taxon>Pentapetalae</taxon>
        <taxon>asterids</taxon>
        <taxon>Ericales</taxon>
        <taxon>Theaceae</taxon>
        <taxon>Camellia</taxon>
    </lineage>
</organism>
<keyword evidence="1" id="KW-1133">Transmembrane helix</keyword>
<dbReference type="AlphaFoldDB" id="A0A7J7G112"/>
<evidence type="ECO:0000313" key="2">
    <source>
        <dbReference type="EMBL" id="KAF5933468.1"/>
    </source>
</evidence>
<reference evidence="2 3" key="2">
    <citation type="submission" date="2020-07" db="EMBL/GenBank/DDBJ databases">
        <title>Genome assembly of wild tea tree DASZ reveals pedigree and selection history of tea varieties.</title>
        <authorList>
            <person name="Zhang W."/>
        </authorList>
    </citation>
    <scope>NUCLEOTIDE SEQUENCE [LARGE SCALE GENOMIC DNA]</scope>
    <source>
        <strain evidence="3">cv. G240</strain>
        <tissue evidence="2">Leaf</tissue>
    </source>
</reference>
<evidence type="ECO:0000256" key="1">
    <source>
        <dbReference type="SAM" id="Phobius"/>
    </source>
</evidence>
<feature type="transmembrane region" description="Helical" evidence="1">
    <location>
        <begin position="17"/>
        <end position="37"/>
    </location>
</feature>
<comment type="caution">
    <text evidence="2">The sequence shown here is derived from an EMBL/GenBank/DDBJ whole genome shotgun (WGS) entry which is preliminary data.</text>
</comment>
<keyword evidence="3" id="KW-1185">Reference proteome</keyword>
<gene>
    <name evidence="2" type="ORF">HYC85_029639</name>
</gene>
<sequence length="69" mass="7954">MVHPHRSPLHSNPLASILGYVVAFTTSFGIVTHPFLFPQICHPPLYLSQVHYPLHRLRRWGERDNGRKG</sequence>
<protein>
    <submittedName>
        <fullName evidence="2">Uncharacterized protein</fullName>
    </submittedName>
</protein>
<dbReference type="Proteomes" id="UP000593564">
    <property type="component" value="Unassembled WGS sequence"/>
</dbReference>